<dbReference type="InterPro" id="IPR012347">
    <property type="entry name" value="Ferritin-like"/>
</dbReference>
<dbReference type="PANTHER" id="PTHR33531:SF7">
    <property type="entry name" value="HYPOTHETICAL MEMBRANE PROTEIN, CONSERVED"/>
    <property type="match status" value="1"/>
</dbReference>
<evidence type="ECO:0000313" key="3">
    <source>
        <dbReference type="Proteomes" id="UP001319827"/>
    </source>
</evidence>
<sequence length="165" mass="19614">MTEKIDVQEAIRRSIQTEKNAMDFYRLAATHMRDPEAKRAFELLAKEEHEHAHWFFDIYQGPRIPDFEDFMSAPQAHESDWLSDLEKILVENFNERKALEMAMDKELKLEKHLREMAEKMDDPAVRKVFIANADSTHNHYILIESEYARLMGMVHETDIDTYVRE</sequence>
<feature type="domain" description="Rubrerythrin diiron-binding" evidence="1">
    <location>
        <begin position="9"/>
        <end position="140"/>
    </location>
</feature>
<reference evidence="2 3" key="2">
    <citation type="journal article" date="2021" name="Int. J. Syst. Evol. Microbiol.">
        <title>Isolation and Polyphasic Characterization of Desulfuromonas versatilis sp. Nov., an Electrogenic Bacteria Capable of Versatile Metabolism Isolated from a Graphene Oxide-Reducing Enrichment Culture.</title>
        <authorList>
            <person name="Xie L."/>
            <person name="Yoshida N."/>
            <person name="Ishii S."/>
            <person name="Meng L."/>
        </authorList>
    </citation>
    <scope>NUCLEOTIDE SEQUENCE [LARGE SCALE GENOMIC DNA]</scope>
    <source>
        <strain evidence="2 3">NIT-T3</strain>
    </source>
</reference>
<dbReference type="Pfam" id="PF02915">
    <property type="entry name" value="Rubrerythrin"/>
    <property type="match status" value="1"/>
</dbReference>
<dbReference type="CDD" id="cd01045">
    <property type="entry name" value="Ferritin_like_AB"/>
    <property type="match status" value="1"/>
</dbReference>
<gene>
    <name evidence="2" type="ORF">DESUT3_07950</name>
</gene>
<dbReference type="Gene3D" id="1.20.1260.10">
    <property type="match status" value="1"/>
</dbReference>
<evidence type="ECO:0000313" key="2">
    <source>
        <dbReference type="EMBL" id="BCR03726.1"/>
    </source>
</evidence>
<dbReference type="InterPro" id="IPR003251">
    <property type="entry name" value="Rr_diiron-bd_dom"/>
</dbReference>
<dbReference type="EMBL" id="AP024355">
    <property type="protein sequence ID" value="BCR03726.1"/>
    <property type="molecule type" value="Genomic_DNA"/>
</dbReference>
<protein>
    <submittedName>
        <fullName evidence="2">Ferritin</fullName>
    </submittedName>
</protein>
<evidence type="ECO:0000259" key="1">
    <source>
        <dbReference type="Pfam" id="PF02915"/>
    </source>
</evidence>
<accession>A0ABM8HMW9</accession>
<dbReference type="SUPFAM" id="SSF47240">
    <property type="entry name" value="Ferritin-like"/>
    <property type="match status" value="1"/>
</dbReference>
<dbReference type="PANTHER" id="PTHR33531">
    <property type="entry name" value="RUBRERYTHRIN SUBFAMILY"/>
    <property type="match status" value="1"/>
</dbReference>
<reference evidence="2 3" key="1">
    <citation type="journal article" date="2016" name="C (Basel)">
        <title>Selective Growth of and Electricity Production by Marine Exoelectrogenic Bacteria in Self-Aggregated Hydrogel of Microbially Reduced Graphene Oxide.</title>
        <authorList>
            <person name="Yoshida N."/>
            <person name="Goto Y."/>
            <person name="Miyata Y."/>
        </authorList>
    </citation>
    <scope>NUCLEOTIDE SEQUENCE [LARGE SCALE GENOMIC DNA]</scope>
    <source>
        <strain evidence="2 3">NIT-T3</strain>
    </source>
</reference>
<name>A0ABM8HMW9_9BACT</name>
<proteinExistence type="predicted"/>
<dbReference type="InterPro" id="IPR009078">
    <property type="entry name" value="Ferritin-like_SF"/>
</dbReference>
<dbReference type="Proteomes" id="UP001319827">
    <property type="component" value="Chromosome"/>
</dbReference>
<dbReference type="RefSeq" id="WP_221251180.1">
    <property type="nucleotide sequence ID" value="NZ_AP024355.1"/>
</dbReference>
<keyword evidence="3" id="KW-1185">Reference proteome</keyword>
<organism evidence="2 3">
    <name type="scientific">Desulfuromonas versatilis</name>
    <dbReference type="NCBI Taxonomy" id="2802975"/>
    <lineage>
        <taxon>Bacteria</taxon>
        <taxon>Pseudomonadati</taxon>
        <taxon>Thermodesulfobacteriota</taxon>
        <taxon>Desulfuromonadia</taxon>
        <taxon>Desulfuromonadales</taxon>
        <taxon>Desulfuromonadaceae</taxon>
        <taxon>Desulfuromonas</taxon>
    </lineage>
</organism>